<dbReference type="AlphaFoldDB" id="A0AAF3EN58"/>
<evidence type="ECO:0000256" key="5">
    <source>
        <dbReference type="PROSITE-ProRule" id="PRU00042"/>
    </source>
</evidence>
<dbReference type="GO" id="GO:0005634">
    <property type="term" value="C:nucleus"/>
    <property type="evidence" value="ECO:0007669"/>
    <property type="project" value="TreeGrafter"/>
</dbReference>
<dbReference type="PANTHER" id="PTHR24403:SF67">
    <property type="entry name" value="FI01116P-RELATED"/>
    <property type="match status" value="1"/>
</dbReference>
<evidence type="ECO:0000256" key="6">
    <source>
        <dbReference type="SAM" id="MobiDB-lite"/>
    </source>
</evidence>
<dbReference type="SUPFAM" id="SSF57667">
    <property type="entry name" value="beta-beta-alpha zinc fingers"/>
    <property type="match status" value="1"/>
</dbReference>
<feature type="region of interest" description="Disordered" evidence="6">
    <location>
        <begin position="72"/>
        <end position="127"/>
    </location>
</feature>
<organism evidence="8 9">
    <name type="scientific">Mesorhabditis belari</name>
    <dbReference type="NCBI Taxonomy" id="2138241"/>
    <lineage>
        <taxon>Eukaryota</taxon>
        <taxon>Metazoa</taxon>
        <taxon>Ecdysozoa</taxon>
        <taxon>Nematoda</taxon>
        <taxon>Chromadorea</taxon>
        <taxon>Rhabditida</taxon>
        <taxon>Rhabditina</taxon>
        <taxon>Rhabditomorpha</taxon>
        <taxon>Rhabditoidea</taxon>
        <taxon>Rhabditidae</taxon>
        <taxon>Mesorhabditinae</taxon>
        <taxon>Mesorhabditis</taxon>
    </lineage>
</organism>
<dbReference type="Proteomes" id="UP000887575">
    <property type="component" value="Unassembled WGS sequence"/>
</dbReference>
<keyword evidence="8" id="KW-1185">Reference proteome</keyword>
<dbReference type="Gene3D" id="3.30.160.60">
    <property type="entry name" value="Classic Zinc Finger"/>
    <property type="match status" value="2"/>
</dbReference>
<evidence type="ECO:0000313" key="9">
    <source>
        <dbReference type="WBParaSite" id="MBELARI_LOCUS15482"/>
    </source>
</evidence>
<evidence type="ECO:0000256" key="1">
    <source>
        <dbReference type="ARBA" id="ARBA00022723"/>
    </source>
</evidence>
<dbReference type="PANTHER" id="PTHR24403">
    <property type="entry name" value="ZINC FINGER PROTEIN"/>
    <property type="match status" value="1"/>
</dbReference>
<accession>A0AAF3EN58</accession>
<dbReference type="InterPro" id="IPR050688">
    <property type="entry name" value="Zinc_finger/UBP_domain"/>
</dbReference>
<dbReference type="GO" id="GO:0008270">
    <property type="term" value="F:zinc ion binding"/>
    <property type="evidence" value="ECO:0007669"/>
    <property type="project" value="UniProtKB-KW"/>
</dbReference>
<keyword evidence="3 5" id="KW-0863">Zinc-finger</keyword>
<evidence type="ECO:0000256" key="4">
    <source>
        <dbReference type="ARBA" id="ARBA00022833"/>
    </source>
</evidence>
<dbReference type="PROSITE" id="PS50157">
    <property type="entry name" value="ZINC_FINGER_C2H2_2"/>
    <property type="match status" value="2"/>
</dbReference>
<dbReference type="PROSITE" id="PS00028">
    <property type="entry name" value="ZINC_FINGER_C2H2_1"/>
    <property type="match status" value="1"/>
</dbReference>
<feature type="domain" description="C2H2-type" evidence="7">
    <location>
        <begin position="382"/>
        <end position="410"/>
    </location>
</feature>
<proteinExistence type="predicted"/>
<reference evidence="9" key="1">
    <citation type="submission" date="2024-02" db="UniProtKB">
        <authorList>
            <consortium name="WormBaseParasite"/>
        </authorList>
    </citation>
    <scope>IDENTIFICATION</scope>
</reference>
<dbReference type="GO" id="GO:0010468">
    <property type="term" value="P:regulation of gene expression"/>
    <property type="evidence" value="ECO:0007669"/>
    <property type="project" value="TreeGrafter"/>
</dbReference>
<protein>
    <submittedName>
        <fullName evidence="9">C2H2-type domain-containing protein</fullName>
    </submittedName>
</protein>
<keyword evidence="2" id="KW-0677">Repeat</keyword>
<sequence length="468" mass="50879">MPASSRGPLFVWACLPDQPDLARVYTVLAGIGCDNISFVSDLARIPLTLPREDSPINEGKEQMILNGEMLGKEMNDGQRGGGMRPASSHTVSDSSCSRSITPPSSTNDNPPHRQPSPIKSEPSDDVDVNDEVDITLASPQIDDDDSEPEKMPLNLHAIASFLSNQHAQHQAAASILRAMTPKEEIPQINAMTPQSEAGPSVDLSFLRNVPSSEGKEKSVTCQICEKSFSRNARNVSRHAATHFPRAAARYTCGKCGEAFGRNDRAKYHVDTKHAGRADLHDKAKDSEYSEEWVKAVKQCFPGFDFSPRDTHARTPSSVADAEMVAVSLVSTTNGVVGALRGMSTPKGNSGEVHCTLCSWTLFQSSPTSQAVEHAVSHCPPQYTCSQCGEQAEKKAALESHISSRHHGNAQLIDSSTKGEPQLRELALMCFPSRANDMDKAFEERAKTVSKKRRIDSLIESKKKVMKAG</sequence>
<keyword evidence="1" id="KW-0479">Metal-binding</keyword>
<dbReference type="InterPro" id="IPR013087">
    <property type="entry name" value="Znf_C2H2_type"/>
</dbReference>
<dbReference type="WBParaSite" id="MBELARI_LOCUS15482">
    <property type="protein sequence ID" value="MBELARI_LOCUS15482"/>
    <property type="gene ID" value="MBELARI_LOCUS15482"/>
</dbReference>
<evidence type="ECO:0000256" key="2">
    <source>
        <dbReference type="ARBA" id="ARBA00022737"/>
    </source>
</evidence>
<feature type="compositionally biased region" description="Low complexity" evidence="6">
    <location>
        <begin position="92"/>
        <end position="106"/>
    </location>
</feature>
<evidence type="ECO:0000313" key="8">
    <source>
        <dbReference type="Proteomes" id="UP000887575"/>
    </source>
</evidence>
<keyword evidence="4" id="KW-0862">Zinc</keyword>
<feature type="domain" description="C2H2-type" evidence="7">
    <location>
        <begin position="250"/>
        <end position="278"/>
    </location>
</feature>
<dbReference type="InterPro" id="IPR036236">
    <property type="entry name" value="Znf_C2H2_sf"/>
</dbReference>
<name>A0AAF3EN58_9BILA</name>
<evidence type="ECO:0000256" key="3">
    <source>
        <dbReference type="ARBA" id="ARBA00022771"/>
    </source>
</evidence>
<evidence type="ECO:0000259" key="7">
    <source>
        <dbReference type="PROSITE" id="PS50157"/>
    </source>
</evidence>
<dbReference type="SMART" id="SM00355">
    <property type="entry name" value="ZnF_C2H2"/>
    <property type="match status" value="3"/>
</dbReference>